<evidence type="ECO:0000313" key="4">
    <source>
        <dbReference type="EMBL" id="KAG1342709.1"/>
    </source>
</evidence>
<keyword evidence="1" id="KW-0175">Coiled coil</keyword>
<feature type="domain" description="THO complex subunitTHOC2 C-terminal" evidence="3">
    <location>
        <begin position="242"/>
        <end position="427"/>
    </location>
</feature>
<dbReference type="GO" id="GO:0003729">
    <property type="term" value="F:mRNA binding"/>
    <property type="evidence" value="ECO:0007669"/>
    <property type="project" value="TreeGrafter"/>
</dbReference>
<dbReference type="GO" id="GO:0006406">
    <property type="term" value="P:mRNA export from nucleus"/>
    <property type="evidence" value="ECO:0007669"/>
    <property type="project" value="InterPro"/>
</dbReference>
<dbReference type="EMBL" id="CM017876">
    <property type="protein sequence ID" value="KAG1342709.1"/>
    <property type="molecule type" value="Genomic_DNA"/>
</dbReference>
<accession>A0A8K0I9P4</accession>
<evidence type="ECO:0000256" key="1">
    <source>
        <dbReference type="SAM" id="Coils"/>
    </source>
</evidence>
<dbReference type="Proteomes" id="UP000797356">
    <property type="component" value="Chromosome 5"/>
</dbReference>
<reference evidence="4" key="2">
    <citation type="submission" date="2019-07" db="EMBL/GenBank/DDBJ databases">
        <authorList>
            <person name="Yang Y."/>
            <person name="Bocs S."/>
            <person name="Baudouin L."/>
        </authorList>
    </citation>
    <scope>NUCLEOTIDE SEQUENCE</scope>
    <source>
        <tissue evidence="4">Spear leaf of Hainan Tall coconut</tissue>
    </source>
</reference>
<dbReference type="GO" id="GO:0006397">
    <property type="term" value="P:mRNA processing"/>
    <property type="evidence" value="ECO:0007669"/>
    <property type="project" value="InterPro"/>
</dbReference>
<feature type="compositionally biased region" description="Polar residues" evidence="2">
    <location>
        <begin position="554"/>
        <end position="573"/>
    </location>
</feature>
<dbReference type="Pfam" id="PF11262">
    <property type="entry name" value="Tho2"/>
    <property type="match status" value="2"/>
</dbReference>
<name>A0A8K0I9P4_COCNU</name>
<feature type="compositionally biased region" description="Polar residues" evidence="2">
    <location>
        <begin position="686"/>
        <end position="699"/>
    </location>
</feature>
<gene>
    <name evidence="4" type="ORF">COCNU_05G009380</name>
</gene>
<evidence type="ECO:0000256" key="2">
    <source>
        <dbReference type="SAM" id="MobiDB-lite"/>
    </source>
</evidence>
<feature type="region of interest" description="Disordered" evidence="2">
    <location>
        <begin position="554"/>
        <end position="733"/>
    </location>
</feature>
<dbReference type="InterPro" id="IPR040007">
    <property type="entry name" value="Tho2"/>
</dbReference>
<evidence type="ECO:0000259" key="3">
    <source>
        <dbReference type="Pfam" id="PF11262"/>
    </source>
</evidence>
<feature type="compositionally biased region" description="Basic and acidic residues" evidence="2">
    <location>
        <begin position="673"/>
        <end position="684"/>
    </location>
</feature>
<feature type="coiled-coil region" evidence="1">
    <location>
        <begin position="265"/>
        <end position="320"/>
    </location>
</feature>
<feature type="domain" description="THO complex subunitTHOC2 C-terminal" evidence="3">
    <location>
        <begin position="428"/>
        <end position="502"/>
    </location>
</feature>
<feature type="compositionally biased region" description="Basic and acidic residues" evidence="2">
    <location>
        <begin position="574"/>
        <end position="589"/>
    </location>
</feature>
<dbReference type="PANTHER" id="PTHR21597:SF0">
    <property type="entry name" value="THO COMPLEX SUBUNIT 2"/>
    <property type="match status" value="1"/>
</dbReference>
<feature type="compositionally biased region" description="Basic and acidic residues" evidence="2">
    <location>
        <begin position="700"/>
        <end position="724"/>
    </location>
</feature>
<evidence type="ECO:0000313" key="5">
    <source>
        <dbReference type="Proteomes" id="UP000797356"/>
    </source>
</evidence>
<organism evidence="4 5">
    <name type="scientific">Cocos nucifera</name>
    <name type="common">Coconut palm</name>
    <dbReference type="NCBI Taxonomy" id="13894"/>
    <lineage>
        <taxon>Eukaryota</taxon>
        <taxon>Viridiplantae</taxon>
        <taxon>Streptophyta</taxon>
        <taxon>Embryophyta</taxon>
        <taxon>Tracheophyta</taxon>
        <taxon>Spermatophyta</taxon>
        <taxon>Magnoliopsida</taxon>
        <taxon>Liliopsida</taxon>
        <taxon>Arecaceae</taxon>
        <taxon>Arecoideae</taxon>
        <taxon>Cocoseae</taxon>
        <taxon>Attaleinae</taxon>
        <taxon>Cocos</taxon>
    </lineage>
</organism>
<sequence>MELRGLFQYLVNQLKKGSGIELVLLQELIQQMANVQYTENMTEEQLDAMAGSETLRYQATLFGMTRNNKALSKSTNRLRDSLLPKEEPKLAIPLLLLIAQHRSMVIINAEAPHIKMVSEQFDRCHGTLLQYVEFLLSAVAPSTTYAQLIPPLDDLVHKYHLDPEVAFLVYRPVMRLFKGVTGAEICWPLDITEDSNIQSADNEAEPTTLSSDVVLDLGSPWKPVKWSDLLDTVWSMLPPKAWNSLSPDLYATFWGLTLYDLNVPRHRYESEIAKQHAAIKGLEELSDNSSIAITKRKKDKERIQELLDRLISEFQEHEHHVASVHQRLSHEKDKWLSSCPDTLKINMEFLQRCIFPRCTFSMQDAVYCAMFVHTLHSLGTPFFNTVNHIDVLICKTLQPMICCCTEFEAGRLGRFLYETLKMAYHWKVHWKWSGRITRLLVQCLESTEYMEIRNALIVLTKISSVFPVTRKSGINLEKRVAKIKGDEREDLKVLATGVAAALAARKSSWVSEEEFGMGHIDLKPAASPAKSLAGNQGNASNGSALSISQNEMTGTRNATTGNQLADPSNTAKDQVTRAKSTDGRLDRSESGMILKSDSAQHKPRTGSLTNGPDGQTLSSSLLPKPSAIVKNPDELAKVSPEETVAKVASKGAVESETRPQQKRAVQNSFGRLPRQEAVKEDAKSGKSISRAANQQSSATADKDLSAHQSESRLHEREWEEDKRRTDAKRKHRK</sequence>
<dbReference type="PANTHER" id="PTHR21597">
    <property type="entry name" value="THO2 PROTEIN"/>
    <property type="match status" value="1"/>
</dbReference>
<protein>
    <submittedName>
        <fullName evidence="4">Putative THO complex subunit 2</fullName>
    </submittedName>
</protein>
<feature type="compositionally biased region" description="Basic and acidic residues" evidence="2">
    <location>
        <begin position="631"/>
        <end position="644"/>
    </location>
</feature>
<dbReference type="GO" id="GO:0000445">
    <property type="term" value="C:THO complex part of transcription export complex"/>
    <property type="evidence" value="ECO:0007669"/>
    <property type="project" value="TreeGrafter"/>
</dbReference>
<dbReference type="InterPro" id="IPR021418">
    <property type="entry name" value="THO_THOC2_C"/>
</dbReference>
<reference evidence="4" key="1">
    <citation type="journal article" date="2017" name="Gigascience">
        <title>The genome draft of coconut (Cocos nucifera).</title>
        <authorList>
            <person name="Xiao Y."/>
            <person name="Xu P."/>
            <person name="Fan H."/>
            <person name="Baudouin L."/>
            <person name="Xia W."/>
            <person name="Bocs S."/>
            <person name="Xu J."/>
            <person name="Li Q."/>
            <person name="Guo A."/>
            <person name="Zhou L."/>
            <person name="Li J."/>
            <person name="Wu Y."/>
            <person name="Ma Z."/>
            <person name="Armero A."/>
            <person name="Issali A.E."/>
            <person name="Liu N."/>
            <person name="Peng M."/>
            <person name="Yang Y."/>
        </authorList>
    </citation>
    <scope>NUCLEOTIDE SEQUENCE</scope>
    <source>
        <tissue evidence="4">Spear leaf of Hainan Tall coconut</tissue>
    </source>
</reference>
<dbReference type="AlphaFoldDB" id="A0A8K0I9P4"/>
<comment type="caution">
    <text evidence="4">The sequence shown here is derived from an EMBL/GenBank/DDBJ whole genome shotgun (WGS) entry which is preliminary data.</text>
</comment>
<proteinExistence type="predicted"/>
<dbReference type="OrthoDB" id="29024at2759"/>
<keyword evidence="5" id="KW-1185">Reference proteome</keyword>
<feature type="compositionally biased region" description="Polar residues" evidence="2">
    <location>
        <begin position="606"/>
        <end position="621"/>
    </location>
</feature>